<evidence type="ECO:0000313" key="1">
    <source>
        <dbReference type="EMBL" id="GFO20597.1"/>
    </source>
</evidence>
<proteinExistence type="predicted"/>
<dbReference type="EMBL" id="BLXT01005178">
    <property type="protein sequence ID" value="GFO20597.1"/>
    <property type="molecule type" value="Genomic_DNA"/>
</dbReference>
<name>A0AAV4BNR2_9GAST</name>
<evidence type="ECO:0000313" key="2">
    <source>
        <dbReference type="Proteomes" id="UP000735302"/>
    </source>
</evidence>
<sequence>MARRVWSPLYSIARRSQVSHLLLRSPEPGLLSTAWIAGAWSPVYCIGRRSMVSYLLHRSPELSLPSTEWLAGAWSPAHCMARRSLVSRLLHRSPELGLPSTEWLAGAWSPVYRISRRSTPCVVFAAVIIANGFRAGKYYPEGQTLANSRHSDKTCKSLSFFSPHGRHTVVTPTL</sequence>
<keyword evidence="2" id="KW-1185">Reference proteome</keyword>
<dbReference type="Proteomes" id="UP000735302">
    <property type="component" value="Unassembled WGS sequence"/>
</dbReference>
<protein>
    <submittedName>
        <fullName evidence="1">Uncharacterized protein</fullName>
    </submittedName>
</protein>
<gene>
    <name evidence="1" type="ORF">PoB_004710200</name>
</gene>
<organism evidence="1 2">
    <name type="scientific">Plakobranchus ocellatus</name>
    <dbReference type="NCBI Taxonomy" id="259542"/>
    <lineage>
        <taxon>Eukaryota</taxon>
        <taxon>Metazoa</taxon>
        <taxon>Spiralia</taxon>
        <taxon>Lophotrochozoa</taxon>
        <taxon>Mollusca</taxon>
        <taxon>Gastropoda</taxon>
        <taxon>Heterobranchia</taxon>
        <taxon>Euthyneura</taxon>
        <taxon>Panpulmonata</taxon>
        <taxon>Sacoglossa</taxon>
        <taxon>Placobranchoidea</taxon>
        <taxon>Plakobranchidae</taxon>
        <taxon>Plakobranchus</taxon>
    </lineage>
</organism>
<accession>A0AAV4BNR2</accession>
<comment type="caution">
    <text evidence="1">The sequence shown here is derived from an EMBL/GenBank/DDBJ whole genome shotgun (WGS) entry which is preliminary data.</text>
</comment>
<reference evidence="1 2" key="1">
    <citation type="journal article" date="2021" name="Elife">
        <title>Chloroplast acquisition without the gene transfer in kleptoplastic sea slugs, Plakobranchus ocellatus.</title>
        <authorList>
            <person name="Maeda T."/>
            <person name="Takahashi S."/>
            <person name="Yoshida T."/>
            <person name="Shimamura S."/>
            <person name="Takaki Y."/>
            <person name="Nagai Y."/>
            <person name="Toyoda A."/>
            <person name="Suzuki Y."/>
            <person name="Arimoto A."/>
            <person name="Ishii H."/>
            <person name="Satoh N."/>
            <person name="Nishiyama T."/>
            <person name="Hasebe M."/>
            <person name="Maruyama T."/>
            <person name="Minagawa J."/>
            <person name="Obokata J."/>
            <person name="Shigenobu S."/>
        </authorList>
    </citation>
    <scope>NUCLEOTIDE SEQUENCE [LARGE SCALE GENOMIC DNA]</scope>
</reference>
<dbReference type="AlphaFoldDB" id="A0AAV4BNR2"/>